<gene>
    <name evidence="1" type="ORF">C2G38_2055348</name>
</gene>
<feature type="non-terminal residue" evidence="1">
    <location>
        <position position="1"/>
    </location>
</feature>
<dbReference type="EMBL" id="QKWP01000025">
    <property type="protein sequence ID" value="RIB29973.1"/>
    <property type="molecule type" value="Genomic_DNA"/>
</dbReference>
<accession>A0A397WB86</accession>
<reference evidence="1 2" key="1">
    <citation type="submission" date="2018-06" db="EMBL/GenBank/DDBJ databases">
        <title>Comparative genomics reveals the genomic features of Rhizophagus irregularis, R. cerebriforme, R. diaphanum and Gigaspora rosea, and their symbiotic lifestyle signature.</title>
        <authorList>
            <person name="Morin E."/>
            <person name="San Clemente H."/>
            <person name="Chen E.C.H."/>
            <person name="De La Providencia I."/>
            <person name="Hainaut M."/>
            <person name="Kuo A."/>
            <person name="Kohler A."/>
            <person name="Murat C."/>
            <person name="Tang N."/>
            <person name="Roy S."/>
            <person name="Loubradou J."/>
            <person name="Henrissat B."/>
            <person name="Grigoriev I.V."/>
            <person name="Corradi N."/>
            <person name="Roux C."/>
            <person name="Martin F.M."/>
        </authorList>
    </citation>
    <scope>NUCLEOTIDE SEQUENCE [LARGE SCALE GENOMIC DNA]</scope>
    <source>
        <strain evidence="1 2">DAOM 194757</strain>
    </source>
</reference>
<protein>
    <submittedName>
        <fullName evidence="1">Uncharacterized protein</fullName>
    </submittedName>
</protein>
<organism evidence="1 2">
    <name type="scientific">Gigaspora rosea</name>
    <dbReference type="NCBI Taxonomy" id="44941"/>
    <lineage>
        <taxon>Eukaryota</taxon>
        <taxon>Fungi</taxon>
        <taxon>Fungi incertae sedis</taxon>
        <taxon>Mucoromycota</taxon>
        <taxon>Glomeromycotina</taxon>
        <taxon>Glomeromycetes</taxon>
        <taxon>Diversisporales</taxon>
        <taxon>Gigasporaceae</taxon>
        <taxon>Gigaspora</taxon>
    </lineage>
</organism>
<keyword evidence="2" id="KW-1185">Reference proteome</keyword>
<proteinExistence type="predicted"/>
<evidence type="ECO:0000313" key="1">
    <source>
        <dbReference type="EMBL" id="RIB29973.1"/>
    </source>
</evidence>
<comment type="caution">
    <text evidence="1">The sequence shown here is derived from an EMBL/GenBank/DDBJ whole genome shotgun (WGS) entry which is preliminary data.</text>
</comment>
<name>A0A397WB86_9GLOM</name>
<dbReference type="Proteomes" id="UP000266673">
    <property type="component" value="Unassembled WGS sequence"/>
</dbReference>
<evidence type="ECO:0000313" key="2">
    <source>
        <dbReference type="Proteomes" id="UP000266673"/>
    </source>
</evidence>
<dbReference type="AlphaFoldDB" id="A0A397WB86"/>
<sequence>MADLNFAFNVSNAFYKEESQKIDKSSKNHSNNLMINLMKALNKLINLMMPLNKLTIK</sequence>